<sequence length="121" mass="14241">MPRSPSEFGYEYTVAQYRAHLQNPDRRNLQSFSSFREKLWRDAISNPELSQFFEECLAKVSTKGKYYCRVWTKEPSLQVVLSRDDGKIHFEQNGELSGIHFLTFLEDLFDHNEDPIRCGTD</sequence>
<protein>
    <submittedName>
        <fullName evidence="1">Uncharacterized protein</fullName>
    </submittedName>
</protein>
<accession>A0A7S2PP57</accession>
<proteinExistence type="predicted"/>
<reference evidence="1" key="1">
    <citation type="submission" date="2021-01" db="EMBL/GenBank/DDBJ databases">
        <authorList>
            <person name="Corre E."/>
            <person name="Pelletier E."/>
            <person name="Niang G."/>
            <person name="Scheremetjew M."/>
            <person name="Finn R."/>
            <person name="Kale V."/>
            <person name="Holt S."/>
            <person name="Cochrane G."/>
            <person name="Meng A."/>
            <person name="Brown T."/>
            <person name="Cohen L."/>
        </authorList>
    </citation>
    <scope>NUCLEOTIDE SEQUENCE</scope>
    <source>
        <strain evidence="1">B650</strain>
    </source>
</reference>
<dbReference type="AlphaFoldDB" id="A0A7S2PP57"/>
<name>A0A7S2PP57_9STRA</name>
<evidence type="ECO:0000313" key="1">
    <source>
        <dbReference type="EMBL" id="CAD9608412.1"/>
    </source>
</evidence>
<gene>
    <name evidence="1" type="ORF">LDAN0321_LOCUS19106</name>
</gene>
<organism evidence="1">
    <name type="scientific">Leptocylindrus danicus</name>
    <dbReference type="NCBI Taxonomy" id="163516"/>
    <lineage>
        <taxon>Eukaryota</taxon>
        <taxon>Sar</taxon>
        <taxon>Stramenopiles</taxon>
        <taxon>Ochrophyta</taxon>
        <taxon>Bacillariophyta</taxon>
        <taxon>Coscinodiscophyceae</taxon>
        <taxon>Chaetocerotophycidae</taxon>
        <taxon>Leptocylindrales</taxon>
        <taxon>Leptocylindraceae</taxon>
        <taxon>Leptocylindrus</taxon>
    </lineage>
</organism>
<dbReference type="EMBL" id="HBGY01030706">
    <property type="protein sequence ID" value="CAD9608412.1"/>
    <property type="molecule type" value="Transcribed_RNA"/>
</dbReference>